<evidence type="ECO:0000256" key="9">
    <source>
        <dbReference type="ARBA" id="ARBA00023004"/>
    </source>
</evidence>
<evidence type="ECO:0000256" key="10">
    <source>
        <dbReference type="ARBA" id="ARBA00023014"/>
    </source>
</evidence>
<accession>A0A931IVZ0</accession>
<evidence type="ECO:0000256" key="5">
    <source>
        <dbReference type="ARBA" id="ARBA00022723"/>
    </source>
</evidence>
<keyword evidence="9" id="KW-0408">Iron</keyword>
<dbReference type="SUPFAM" id="SSF54862">
    <property type="entry name" value="4Fe-4S ferredoxins"/>
    <property type="match status" value="1"/>
</dbReference>
<keyword evidence="6" id="KW-0677">Repeat</keyword>
<dbReference type="PANTHER" id="PTHR42859:SF3">
    <property type="entry name" value="ION-TRANSLOCATING OXIDOREDUCTASE COMPLEX SUBUNIT B"/>
    <property type="match status" value="1"/>
</dbReference>
<dbReference type="GO" id="GO:0051539">
    <property type="term" value="F:4 iron, 4 sulfur cluster binding"/>
    <property type="evidence" value="ECO:0007669"/>
    <property type="project" value="UniProtKB-KW"/>
</dbReference>
<dbReference type="Pfam" id="PF04060">
    <property type="entry name" value="FeS"/>
    <property type="match status" value="1"/>
</dbReference>
<evidence type="ECO:0000256" key="1">
    <source>
        <dbReference type="ARBA" id="ARBA00022448"/>
    </source>
</evidence>
<evidence type="ECO:0000259" key="14">
    <source>
        <dbReference type="PROSITE" id="PS51656"/>
    </source>
</evidence>
<dbReference type="InterPro" id="IPR017896">
    <property type="entry name" value="4Fe4S_Fe-S-bd"/>
</dbReference>
<dbReference type="Proteomes" id="UP000620139">
    <property type="component" value="Unassembled WGS sequence"/>
</dbReference>
<feature type="domain" description="4Fe-4S ferredoxin-type" evidence="13">
    <location>
        <begin position="77"/>
        <end position="106"/>
    </location>
</feature>
<feature type="domain" description="4Fe-4S ferredoxin-type" evidence="13">
    <location>
        <begin position="107"/>
        <end position="136"/>
    </location>
</feature>
<evidence type="ECO:0000256" key="8">
    <source>
        <dbReference type="ARBA" id="ARBA00022982"/>
    </source>
</evidence>
<evidence type="ECO:0000256" key="4">
    <source>
        <dbReference type="ARBA" id="ARBA00022519"/>
    </source>
</evidence>
<dbReference type="PROSITE" id="PS00198">
    <property type="entry name" value="4FE4S_FER_1"/>
    <property type="match status" value="1"/>
</dbReference>
<dbReference type="PANTHER" id="PTHR42859">
    <property type="entry name" value="OXIDOREDUCTASE"/>
    <property type="match status" value="1"/>
</dbReference>
<dbReference type="PROSITE" id="PS51379">
    <property type="entry name" value="4FE4S_FER_2"/>
    <property type="match status" value="2"/>
</dbReference>
<dbReference type="EMBL" id="JAEDAL010000007">
    <property type="protein sequence ID" value="MBH9553807.1"/>
    <property type="molecule type" value="Genomic_DNA"/>
</dbReference>
<feature type="domain" description="4Fe-4S" evidence="14">
    <location>
        <begin position="1"/>
        <end position="61"/>
    </location>
</feature>
<dbReference type="InterPro" id="IPR050294">
    <property type="entry name" value="RnfB_subfamily"/>
</dbReference>
<dbReference type="NCBIfam" id="TIGR01944">
    <property type="entry name" value="rnfB"/>
    <property type="match status" value="1"/>
</dbReference>
<evidence type="ECO:0000313" key="15">
    <source>
        <dbReference type="EMBL" id="MBH9553807.1"/>
    </source>
</evidence>
<keyword evidence="2" id="KW-1003">Cell membrane</keyword>
<dbReference type="GO" id="GO:0046872">
    <property type="term" value="F:metal ion binding"/>
    <property type="evidence" value="ECO:0007669"/>
    <property type="project" value="UniProtKB-KW"/>
</dbReference>
<sequence length="221" mass="23656">MSWQDLSAHLLDALPQTQCTRCGYPDCQAYAEAIARDGIAINRCPPGGQAGVVRLAEITGRAVIALDPTCGIEAERAVAYVDEAWCIGCTLCIKACPVDAIVGAAKAMHVVQADACNGCELCLPVCPVDCIRMDPVAPGLTGWAAWSADQATESRRRYQHHKDRQPEAARRQAERLAHKAEAKLAHLPDALKHPESAERKRATVEAALAKARARAAARNGS</sequence>
<keyword evidence="16" id="KW-1185">Reference proteome</keyword>
<keyword evidence="8" id="KW-0249">Electron transport</keyword>
<keyword evidence="5" id="KW-0479">Metal-binding</keyword>
<evidence type="ECO:0000256" key="2">
    <source>
        <dbReference type="ARBA" id="ARBA00022475"/>
    </source>
</evidence>
<keyword evidence="3" id="KW-0004">4Fe-4S</keyword>
<reference evidence="15" key="1">
    <citation type="submission" date="2020-12" db="EMBL/GenBank/DDBJ databases">
        <title>The genome sequence of Inhella sp. 4Y17.</title>
        <authorList>
            <person name="Liu Y."/>
        </authorList>
    </citation>
    <scope>NUCLEOTIDE SEQUENCE</scope>
    <source>
        <strain evidence="15">4Y10</strain>
    </source>
</reference>
<organism evidence="15 16">
    <name type="scientific">Inhella gelatinilytica</name>
    <dbReference type="NCBI Taxonomy" id="2795030"/>
    <lineage>
        <taxon>Bacteria</taxon>
        <taxon>Pseudomonadati</taxon>
        <taxon>Pseudomonadota</taxon>
        <taxon>Betaproteobacteria</taxon>
        <taxon>Burkholderiales</taxon>
        <taxon>Sphaerotilaceae</taxon>
        <taxon>Inhella</taxon>
    </lineage>
</organism>
<dbReference type="Gene3D" id="1.10.15.40">
    <property type="entry name" value="Electron transport complex subunit B, putative Fe-S cluster"/>
    <property type="match status" value="1"/>
</dbReference>
<feature type="compositionally biased region" description="Basic and acidic residues" evidence="12">
    <location>
        <begin position="164"/>
        <end position="203"/>
    </location>
</feature>
<evidence type="ECO:0000256" key="12">
    <source>
        <dbReference type="SAM" id="MobiDB-lite"/>
    </source>
</evidence>
<dbReference type="Pfam" id="PF14697">
    <property type="entry name" value="Fer4_21"/>
    <property type="match status" value="1"/>
</dbReference>
<comment type="caution">
    <text evidence="15">The sequence shown here is derived from an EMBL/GenBank/DDBJ whole genome shotgun (WGS) entry which is preliminary data.</text>
</comment>
<dbReference type="RefSeq" id="WP_198101427.1">
    <property type="nucleotide sequence ID" value="NZ_JAEDAL010000007.1"/>
</dbReference>
<dbReference type="PROSITE" id="PS51656">
    <property type="entry name" value="4FE4S"/>
    <property type="match status" value="1"/>
</dbReference>
<gene>
    <name evidence="15" type="ORF">I7X43_13235</name>
</gene>
<protein>
    <submittedName>
        <fullName evidence="15">RnfABCDGE type electron transport complex subunit B</fullName>
    </submittedName>
</protein>
<keyword evidence="1" id="KW-0813">Transport</keyword>
<dbReference type="InterPro" id="IPR017900">
    <property type="entry name" value="4Fe4S_Fe_S_CS"/>
</dbReference>
<dbReference type="GO" id="GO:0009055">
    <property type="term" value="F:electron transfer activity"/>
    <property type="evidence" value="ECO:0007669"/>
    <property type="project" value="InterPro"/>
</dbReference>
<keyword evidence="11" id="KW-0472">Membrane</keyword>
<name>A0A931IVZ0_9BURK</name>
<evidence type="ECO:0000256" key="11">
    <source>
        <dbReference type="ARBA" id="ARBA00023136"/>
    </source>
</evidence>
<dbReference type="InterPro" id="IPR010207">
    <property type="entry name" value="Elect_transpt_cplx_RnfB/RsxB"/>
</dbReference>
<evidence type="ECO:0000259" key="13">
    <source>
        <dbReference type="PROSITE" id="PS51379"/>
    </source>
</evidence>
<keyword evidence="7" id="KW-1278">Translocase</keyword>
<evidence type="ECO:0000313" key="16">
    <source>
        <dbReference type="Proteomes" id="UP000620139"/>
    </source>
</evidence>
<dbReference type="InterPro" id="IPR007202">
    <property type="entry name" value="4Fe-4S_dom"/>
</dbReference>
<dbReference type="Gene3D" id="3.30.70.20">
    <property type="match status" value="1"/>
</dbReference>
<evidence type="ECO:0000256" key="6">
    <source>
        <dbReference type="ARBA" id="ARBA00022737"/>
    </source>
</evidence>
<evidence type="ECO:0000256" key="7">
    <source>
        <dbReference type="ARBA" id="ARBA00022967"/>
    </source>
</evidence>
<keyword evidence="4" id="KW-0997">Cell inner membrane</keyword>
<evidence type="ECO:0000256" key="3">
    <source>
        <dbReference type="ARBA" id="ARBA00022485"/>
    </source>
</evidence>
<dbReference type="AlphaFoldDB" id="A0A931IVZ0"/>
<proteinExistence type="predicted"/>
<keyword evidence="10" id="KW-0411">Iron-sulfur</keyword>
<feature type="region of interest" description="Disordered" evidence="12">
    <location>
        <begin position="154"/>
        <end position="206"/>
    </location>
</feature>